<feature type="non-terminal residue" evidence="1">
    <location>
        <position position="24"/>
    </location>
</feature>
<dbReference type="AlphaFoldDB" id="A0A815UGB5"/>
<gene>
    <name evidence="1" type="ORF">VCS650_LOCUS43066</name>
</gene>
<comment type="caution">
    <text evidence="1">The sequence shown here is derived from an EMBL/GenBank/DDBJ whole genome shotgun (WGS) entry which is preliminary data.</text>
</comment>
<accession>A0A815UGB5</accession>
<dbReference type="EMBL" id="CAJNON010002771">
    <property type="protein sequence ID" value="CAF1516634.1"/>
    <property type="molecule type" value="Genomic_DNA"/>
</dbReference>
<protein>
    <submittedName>
        <fullName evidence="1">Uncharacterized protein</fullName>
    </submittedName>
</protein>
<proteinExistence type="predicted"/>
<dbReference type="Proteomes" id="UP000663891">
    <property type="component" value="Unassembled WGS sequence"/>
</dbReference>
<sequence>MPASLSIQGPNPHCTNTWACCVFI</sequence>
<organism evidence="1 2">
    <name type="scientific">Adineta steineri</name>
    <dbReference type="NCBI Taxonomy" id="433720"/>
    <lineage>
        <taxon>Eukaryota</taxon>
        <taxon>Metazoa</taxon>
        <taxon>Spiralia</taxon>
        <taxon>Gnathifera</taxon>
        <taxon>Rotifera</taxon>
        <taxon>Eurotatoria</taxon>
        <taxon>Bdelloidea</taxon>
        <taxon>Adinetida</taxon>
        <taxon>Adinetidae</taxon>
        <taxon>Adineta</taxon>
    </lineage>
</organism>
<reference evidence="1" key="1">
    <citation type="submission" date="2021-02" db="EMBL/GenBank/DDBJ databases">
        <authorList>
            <person name="Nowell W R."/>
        </authorList>
    </citation>
    <scope>NUCLEOTIDE SEQUENCE</scope>
</reference>
<evidence type="ECO:0000313" key="1">
    <source>
        <dbReference type="EMBL" id="CAF1516634.1"/>
    </source>
</evidence>
<name>A0A815UGB5_9BILA</name>
<evidence type="ECO:0000313" key="2">
    <source>
        <dbReference type="Proteomes" id="UP000663891"/>
    </source>
</evidence>